<evidence type="ECO:0000256" key="6">
    <source>
        <dbReference type="RuleBase" id="RU000481"/>
    </source>
</evidence>
<feature type="domain" description="Aminotransferase class I/classII large" evidence="7">
    <location>
        <begin position="33"/>
        <end position="382"/>
    </location>
</feature>
<dbReference type="PANTHER" id="PTHR46383">
    <property type="entry name" value="ASPARTATE AMINOTRANSFERASE"/>
    <property type="match status" value="1"/>
</dbReference>
<keyword evidence="5" id="KW-0663">Pyridoxal phosphate</keyword>
<evidence type="ECO:0000256" key="4">
    <source>
        <dbReference type="ARBA" id="ARBA00022679"/>
    </source>
</evidence>
<dbReference type="InterPro" id="IPR050596">
    <property type="entry name" value="AspAT/PAT-like"/>
</dbReference>
<name>A0ABR8PA00_9LACO</name>
<evidence type="ECO:0000256" key="3">
    <source>
        <dbReference type="ARBA" id="ARBA00022576"/>
    </source>
</evidence>
<evidence type="ECO:0000256" key="5">
    <source>
        <dbReference type="ARBA" id="ARBA00022898"/>
    </source>
</evidence>
<comment type="caution">
    <text evidence="8">The sequence shown here is derived from an EMBL/GenBank/DDBJ whole genome shotgun (WGS) entry which is preliminary data.</text>
</comment>
<organism evidence="8 9">
    <name type="scientific">Limosilactobacillus walteri</name>
    <dbReference type="NCBI Taxonomy" id="2268022"/>
    <lineage>
        <taxon>Bacteria</taxon>
        <taxon>Bacillati</taxon>
        <taxon>Bacillota</taxon>
        <taxon>Bacilli</taxon>
        <taxon>Lactobacillales</taxon>
        <taxon>Lactobacillaceae</taxon>
        <taxon>Limosilactobacillus</taxon>
    </lineage>
</organism>
<comment type="similarity">
    <text evidence="2 6">Belongs to the class-I pyridoxal-phosphate-dependent aminotransferase family.</text>
</comment>
<dbReference type="Pfam" id="PF00155">
    <property type="entry name" value="Aminotran_1_2"/>
    <property type="match status" value="1"/>
</dbReference>
<evidence type="ECO:0000256" key="2">
    <source>
        <dbReference type="ARBA" id="ARBA00007441"/>
    </source>
</evidence>
<evidence type="ECO:0000256" key="1">
    <source>
        <dbReference type="ARBA" id="ARBA00001933"/>
    </source>
</evidence>
<dbReference type="InterPro" id="IPR015424">
    <property type="entry name" value="PyrdxlP-dep_Trfase"/>
</dbReference>
<keyword evidence="9" id="KW-1185">Reference proteome</keyword>
<dbReference type="SUPFAM" id="SSF53383">
    <property type="entry name" value="PLP-dependent transferases"/>
    <property type="match status" value="1"/>
</dbReference>
<dbReference type="Gene3D" id="3.90.1150.10">
    <property type="entry name" value="Aspartate Aminotransferase, domain 1"/>
    <property type="match status" value="1"/>
</dbReference>
<dbReference type="CDD" id="cd00609">
    <property type="entry name" value="AAT_like"/>
    <property type="match status" value="1"/>
</dbReference>
<dbReference type="EMBL" id="QORN01000061">
    <property type="protein sequence ID" value="MBD5807546.1"/>
    <property type="molecule type" value="Genomic_DNA"/>
</dbReference>
<dbReference type="InterPro" id="IPR015422">
    <property type="entry name" value="PyrdxlP-dep_Trfase_small"/>
</dbReference>
<gene>
    <name evidence="8" type="ORF">DTK66_10745</name>
</gene>
<sequence length="392" mass="43144">MIEMSNYMRKVLKEVPTLKVFDFSQYVSKIPGIIKFTIGEPDFDTPENVKAAAIKSIEHNRTHYAPQRGAAGLLQAISTTLAKKYDLHYDPATEILVTNGVTEGISSAITAVTNPGDVILVPTPTFSIYTPDVMIAGGTPIEVDTSKTGFKLTPALLQEYLDKYGERVKAVIFVNPSNPTGVAYSQAEMNDLAALIKGKPIFAICDEIYSELNYDGEYSSMAKVIPDQTILANGLSKSYAMTGWRIGYLCAPAKVTDLLFKVHAFAVTDIATFVQDAAEVALRDGDKATKEMDAQYVKRRDYMYQRLTAMGFKCTQPMGAFYIFAKIPPFLDQDDSKLIYQLANEAKVAVTAGSNFGKGGEGYLRFSYATSLDQIKEGMDRLARFCTEAQNK</sequence>
<evidence type="ECO:0000313" key="9">
    <source>
        <dbReference type="Proteomes" id="UP000704341"/>
    </source>
</evidence>
<dbReference type="Gene3D" id="3.40.640.10">
    <property type="entry name" value="Type I PLP-dependent aspartate aminotransferase-like (Major domain)"/>
    <property type="match status" value="1"/>
</dbReference>
<evidence type="ECO:0000259" key="7">
    <source>
        <dbReference type="Pfam" id="PF00155"/>
    </source>
</evidence>
<dbReference type="InterPro" id="IPR004838">
    <property type="entry name" value="NHTrfase_class1_PyrdxlP-BS"/>
</dbReference>
<keyword evidence="4 6" id="KW-0808">Transferase</keyword>
<reference evidence="8 9" key="1">
    <citation type="submission" date="2018-07" db="EMBL/GenBank/DDBJ databases">
        <title>Phylogenomic Insights into understanding Host Adaptation of Lactobacillus reuteri by a novel species, Lactobacillus spp. M31.</title>
        <authorList>
            <person name="Sharma S."/>
            <person name="Patil P."/>
            <person name="Korpole S."/>
            <person name="Patil P.B."/>
        </authorList>
    </citation>
    <scope>NUCLEOTIDE SEQUENCE [LARGE SCALE GENOMIC DNA]</scope>
    <source>
        <strain evidence="8 9">M31</strain>
    </source>
</reference>
<dbReference type="GO" id="GO:0008483">
    <property type="term" value="F:transaminase activity"/>
    <property type="evidence" value="ECO:0007669"/>
    <property type="project" value="UniProtKB-KW"/>
</dbReference>
<dbReference type="RefSeq" id="WP_191668667.1">
    <property type="nucleotide sequence ID" value="NZ_QORN01000061.1"/>
</dbReference>
<comment type="cofactor">
    <cofactor evidence="1 6">
        <name>pyridoxal 5'-phosphate</name>
        <dbReference type="ChEBI" id="CHEBI:597326"/>
    </cofactor>
</comment>
<accession>A0ABR8PA00</accession>
<protein>
    <recommendedName>
        <fullName evidence="6">Aminotransferase</fullName>
        <ecNumber evidence="6">2.6.1.-</ecNumber>
    </recommendedName>
</protein>
<keyword evidence="3 6" id="KW-0032">Aminotransferase</keyword>
<dbReference type="PANTHER" id="PTHR46383:SF4">
    <property type="entry name" value="AMINOTRANSFERASE"/>
    <property type="match status" value="1"/>
</dbReference>
<evidence type="ECO:0000313" key="8">
    <source>
        <dbReference type="EMBL" id="MBD5807546.1"/>
    </source>
</evidence>
<dbReference type="Proteomes" id="UP000704341">
    <property type="component" value="Unassembled WGS sequence"/>
</dbReference>
<dbReference type="InterPro" id="IPR015421">
    <property type="entry name" value="PyrdxlP-dep_Trfase_major"/>
</dbReference>
<dbReference type="PROSITE" id="PS00105">
    <property type="entry name" value="AA_TRANSFER_CLASS_1"/>
    <property type="match status" value="1"/>
</dbReference>
<dbReference type="InterPro" id="IPR004839">
    <property type="entry name" value="Aminotransferase_I/II_large"/>
</dbReference>
<proteinExistence type="inferred from homology"/>
<dbReference type="EC" id="2.6.1.-" evidence="6"/>